<feature type="transmembrane region" description="Helical" evidence="20">
    <location>
        <begin position="324"/>
        <end position="344"/>
    </location>
</feature>
<dbReference type="InterPro" id="IPR036150">
    <property type="entry name" value="Cyt_b/b6_C_sf"/>
</dbReference>
<keyword evidence="15 20" id="KW-0496">Mitochondrion</keyword>
<dbReference type="GeneID" id="55286801"/>
<keyword evidence="5 20" id="KW-0813">Transport</keyword>
<dbReference type="InterPro" id="IPR005797">
    <property type="entry name" value="Cyt_b/b6_N"/>
</dbReference>
<dbReference type="PIRSF" id="PIRSF038885">
    <property type="entry name" value="COB"/>
    <property type="match status" value="1"/>
</dbReference>
<feature type="transmembrane region" description="Helical" evidence="20">
    <location>
        <begin position="142"/>
        <end position="161"/>
    </location>
</feature>
<evidence type="ECO:0000256" key="13">
    <source>
        <dbReference type="ARBA" id="ARBA00023004"/>
    </source>
</evidence>
<accession>A0A6H0JQV6</accession>
<keyword evidence="7 20" id="KW-0679">Respiratory chain</keyword>
<keyword evidence="6 19" id="KW-0349">Heme</keyword>
<feature type="domain" description="Cytochrome b/b6 N-terminal region profile" evidence="21">
    <location>
        <begin position="4"/>
        <end position="213"/>
    </location>
</feature>
<feature type="domain" description="Cytochrome b/b6 C-terminal region profile" evidence="22">
    <location>
        <begin position="214"/>
        <end position="383"/>
    </location>
</feature>
<evidence type="ECO:0000256" key="20">
    <source>
        <dbReference type="RuleBase" id="RU362117"/>
    </source>
</evidence>
<sequence>MMIKFKALRKTHPIIKIINNSLIDLPSPSNISSWWNFGSLLALCLITQILTGLFLTMYYTANIELAFYSVNYICRNVNYGWLIRTLHANGASFFFICIYLHIGRGIYYESFNLKYTWMVGIIILFTLMATAFMGYVLPWGQMSFWGATVITNLLSAIPYLGTMMVQWIWGGFAVDNATLTRFYSFHFLFPFIILALTMIHLLFLHQTGSNNPLGINSNMDKIPFHPFFTFKDMIGFIILLFLLLMLTLTNPYLMGDPDNFIPANPLVTPVHIQPEWYFLFAYAILRSIPNKLGGVIALVMSILILVILPFTFNKKIQGIQFYPINQFFFWIMVSTVILLTWIGARPVENPYIITGQLLTCLYFLYFIMNPLINKIWDKLIFNY</sequence>
<dbReference type="InterPro" id="IPR027387">
    <property type="entry name" value="Cytb/b6-like_sf"/>
</dbReference>
<dbReference type="CDD" id="cd00290">
    <property type="entry name" value="cytochrome_b_C"/>
    <property type="match status" value="1"/>
</dbReference>
<feature type="transmembrane region" description="Helical" evidence="20">
    <location>
        <begin position="182"/>
        <end position="203"/>
    </location>
</feature>
<dbReference type="GO" id="GO:0046872">
    <property type="term" value="F:metal ion binding"/>
    <property type="evidence" value="ECO:0007669"/>
    <property type="project" value="UniProtKB-UniRule"/>
</dbReference>
<feature type="binding site" description="axial binding residue" evidence="19">
    <location>
        <position position="200"/>
    </location>
    <ligand>
        <name>heme b</name>
        <dbReference type="ChEBI" id="CHEBI:60344"/>
        <label>b566</label>
    </ligand>
    <ligandPart>
        <name>Fe</name>
        <dbReference type="ChEBI" id="CHEBI:18248"/>
    </ligandPart>
</feature>
<feature type="transmembrane region" description="Helical" evidence="20">
    <location>
        <begin position="350"/>
        <end position="368"/>
    </location>
</feature>
<evidence type="ECO:0000256" key="9">
    <source>
        <dbReference type="ARBA" id="ARBA00022723"/>
    </source>
</evidence>
<feature type="transmembrane region" description="Helical" evidence="20">
    <location>
        <begin position="291"/>
        <end position="312"/>
    </location>
</feature>
<evidence type="ECO:0000256" key="12">
    <source>
        <dbReference type="ARBA" id="ARBA00022989"/>
    </source>
</evidence>
<dbReference type="CTD" id="4519"/>
<evidence type="ECO:0000256" key="16">
    <source>
        <dbReference type="ARBA" id="ARBA00023136"/>
    </source>
</evidence>
<dbReference type="Pfam" id="PF00032">
    <property type="entry name" value="Cytochrom_B_C"/>
    <property type="match status" value="1"/>
</dbReference>
<dbReference type="PANTHER" id="PTHR19271">
    <property type="entry name" value="CYTOCHROME B"/>
    <property type="match status" value="1"/>
</dbReference>
<dbReference type="GO" id="GO:0008121">
    <property type="term" value="F:quinol-cytochrome-c reductase activity"/>
    <property type="evidence" value="ECO:0007669"/>
    <property type="project" value="InterPro"/>
</dbReference>
<dbReference type="InterPro" id="IPR016174">
    <property type="entry name" value="Di-haem_cyt_TM"/>
</dbReference>
<keyword evidence="10" id="KW-0999">Mitochondrion inner membrane</keyword>
<feature type="binding site" description="axial binding residue" evidence="19">
    <location>
        <position position="101"/>
    </location>
    <ligand>
        <name>heme b</name>
        <dbReference type="ChEBI" id="CHEBI:60344"/>
        <label>b566</label>
    </ligand>
    <ligandPart>
        <name>Fe</name>
        <dbReference type="ChEBI" id="CHEBI:18248"/>
    </ligandPart>
</feature>
<evidence type="ECO:0000259" key="22">
    <source>
        <dbReference type="PROSITE" id="PS51003"/>
    </source>
</evidence>
<feature type="binding site" evidence="18">
    <location>
        <position position="205"/>
    </location>
    <ligand>
        <name>a ubiquinone</name>
        <dbReference type="ChEBI" id="CHEBI:16389"/>
    </ligand>
</feature>
<name>A0A6H0JQV6_9NEOP</name>
<evidence type="ECO:0000256" key="10">
    <source>
        <dbReference type="ARBA" id="ARBA00022792"/>
    </source>
</evidence>
<feature type="transmembrane region" description="Helical" evidence="20">
    <location>
        <begin position="40"/>
        <end position="61"/>
    </location>
</feature>
<dbReference type="CDD" id="cd00284">
    <property type="entry name" value="Cytochrome_b_N"/>
    <property type="match status" value="1"/>
</dbReference>
<comment type="subcellular location">
    <subcellularLocation>
        <location evidence="2">Mitochondrion inner membrane</location>
        <topology evidence="2">Multi-pass membrane protein</topology>
    </subcellularLocation>
</comment>
<dbReference type="AlphaFoldDB" id="A0A6H0JQV6"/>
<dbReference type="InterPro" id="IPR048260">
    <property type="entry name" value="Cytochrome_b_C_euk/bac"/>
</dbReference>
<dbReference type="EMBL" id="MN919190">
    <property type="protein sequence ID" value="QIU83238.1"/>
    <property type="molecule type" value="Genomic_DNA"/>
</dbReference>
<feature type="binding site" description="axial binding residue" evidence="19">
    <location>
        <position position="186"/>
    </location>
    <ligand>
        <name>heme b</name>
        <dbReference type="ChEBI" id="CHEBI:60344"/>
        <label>b562</label>
    </ligand>
    <ligandPart>
        <name>Fe</name>
        <dbReference type="ChEBI" id="CHEBI:18248"/>
    </ligandPart>
</feature>
<evidence type="ECO:0000256" key="4">
    <source>
        <dbReference type="ARBA" id="ARBA00013531"/>
    </source>
</evidence>
<dbReference type="PROSITE" id="PS51003">
    <property type="entry name" value="CYTB_CTER"/>
    <property type="match status" value="1"/>
</dbReference>
<dbReference type="GO" id="GO:0016491">
    <property type="term" value="F:oxidoreductase activity"/>
    <property type="evidence" value="ECO:0007669"/>
    <property type="project" value="UniProtKB-UniRule"/>
</dbReference>
<feature type="binding site" description="axial binding residue" evidence="19">
    <location>
        <position position="87"/>
    </location>
    <ligand>
        <name>heme b</name>
        <dbReference type="ChEBI" id="CHEBI:60344"/>
        <label>b562</label>
    </ligand>
    <ligandPart>
        <name>Fe</name>
        <dbReference type="ChEBI" id="CHEBI:18248"/>
    </ligandPart>
</feature>
<feature type="transmembrane region" description="Helical" evidence="20">
    <location>
        <begin position="81"/>
        <end position="103"/>
    </location>
</feature>
<comment type="function">
    <text evidence="1 20">Component of the ubiquinol-cytochrome c reductase complex (complex III or cytochrome b-c1 complex) that is part of the mitochondrial respiratory chain. The b-c1 complex mediates electron transfer from ubiquinol to cytochrome c. Contributes to the generation of a proton gradient across the mitochondrial membrane that is then used for ATP synthesis.</text>
</comment>
<evidence type="ECO:0000256" key="17">
    <source>
        <dbReference type="ARBA" id="ARBA00061233"/>
    </source>
</evidence>
<keyword evidence="14" id="KW-0830">Ubiquinone</keyword>
<geneLocation type="mitochondrion" evidence="23"/>
<dbReference type="RefSeq" id="YP_009825423.1">
    <property type="nucleotide sequence ID" value="NC_048454.1"/>
</dbReference>
<dbReference type="Gene3D" id="1.20.810.10">
    <property type="entry name" value="Cytochrome Bc1 Complex, Chain C"/>
    <property type="match status" value="1"/>
</dbReference>
<dbReference type="PANTHER" id="PTHR19271:SF16">
    <property type="entry name" value="CYTOCHROME B"/>
    <property type="match status" value="1"/>
</dbReference>
<dbReference type="Pfam" id="PF00033">
    <property type="entry name" value="Cytochrome_B"/>
    <property type="match status" value="1"/>
</dbReference>
<evidence type="ECO:0000256" key="5">
    <source>
        <dbReference type="ARBA" id="ARBA00022448"/>
    </source>
</evidence>
<dbReference type="SUPFAM" id="SSF81342">
    <property type="entry name" value="Transmembrane di-heme cytochromes"/>
    <property type="match status" value="1"/>
</dbReference>
<evidence type="ECO:0000256" key="19">
    <source>
        <dbReference type="PIRSR" id="PIRSR038885-2"/>
    </source>
</evidence>
<dbReference type="PROSITE" id="PS51002">
    <property type="entry name" value="CYTB_NTER"/>
    <property type="match status" value="1"/>
</dbReference>
<evidence type="ECO:0000259" key="21">
    <source>
        <dbReference type="PROSITE" id="PS51002"/>
    </source>
</evidence>
<proteinExistence type="inferred from homology"/>
<evidence type="ECO:0000256" key="1">
    <source>
        <dbReference type="ARBA" id="ARBA00002566"/>
    </source>
</evidence>
<dbReference type="GO" id="GO:0006122">
    <property type="term" value="P:mitochondrial electron transport, ubiquinol to cytochrome c"/>
    <property type="evidence" value="ECO:0007669"/>
    <property type="project" value="TreeGrafter"/>
</dbReference>
<feature type="transmembrane region" description="Helical" evidence="20">
    <location>
        <begin position="115"/>
        <end position="136"/>
    </location>
</feature>
<evidence type="ECO:0000313" key="23">
    <source>
        <dbReference type="EMBL" id="QIU83238.1"/>
    </source>
</evidence>
<keyword evidence="8 20" id="KW-0812">Transmembrane</keyword>
<keyword evidence="11 20" id="KW-0249">Electron transport</keyword>
<keyword evidence="16 20" id="KW-0472">Membrane</keyword>
<protein>
    <recommendedName>
        <fullName evidence="4 20">Cytochrome b</fullName>
    </recommendedName>
</protein>
<dbReference type="SUPFAM" id="SSF81648">
    <property type="entry name" value="a domain/subunit of cytochrome bc1 complex (Ubiquinol-cytochrome c reductase)"/>
    <property type="match status" value="1"/>
</dbReference>
<dbReference type="GO" id="GO:0005743">
    <property type="term" value="C:mitochondrial inner membrane"/>
    <property type="evidence" value="ECO:0007669"/>
    <property type="project" value="UniProtKB-SubCell"/>
</dbReference>
<dbReference type="InterPro" id="IPR048259">
    <property type="entry name" value="Cytochrome_b_N_euk/bac"/>
</dbReference>
<evidence type="ECO:0000256" key="15">
    <source>
        <dbReference type="ARBA" id="ARBA00023128"/>
    </source>
</evidence>
<comment type="subunit">
    <text evidence="3">The main subunits of complex b-c1 are: cytochrome b, cytochrome c1 and the Rieske protein.</text>
</comment>
<evidence type="ECO:0000256" key="3">
    <source>
        <dbReference type="ARBA" id="ARBA00011649"/>
    </source>
</evidence>
<comment type="cofactor">
    <cofactor evidence="20">
        <name>heme b</name>
        <dbReference type="ChEBI" id="CHEBI:60344"/>
    </cofactor>
    <text evidence="20">Binds 2 heme groups non-covalently.</text>
</comment>
<evidence type="ECO:0000256" key="7">
    <source>
        <dbReference type="ARBA" id="ARBA00022660"/>
    </source>
</evidence>
<dbReference type="FunFam" id="1.20.810.10:FF:000002">
    <property type="entry name" value="Cytochrome b"/>
    <property type="match status" value="1"/>
</dbReference>
<evidence type="ECO:0000256" key="8">
    <source>
        <dbReference type="ARBA" id="ARBA00022692"/>
    </source>
</evidence>
<dbReference type="GO" id="GO:0045275">
    <property type="term" value="C:respiratory chain complex III"/>
    <property type="evidence" value="ECO:0007669"/>
    <property type="project" value="InterPro"/>
</dbReference>
<keyword evidence="13 19" id="KW-0408">Iron</keyword>
<organism evidence="23">
    <name type="scientific">Malaza empyreus</name>
    <dbReference type="NCBI Taxonomy" id="2724141"/>
    <lineage>
        <taxon>Eukaryota</taxon>
        <taxon>Metazoa</taxon>
        <taxon>Ecdysozoa</taxon>
        <taxon>Arthropoda</taxon>
        <taxon>Hexapoda</taxon>
        <taxon>Insecta</taxon>
        <taxon>Pterygota</taxon>
        <taxon>Neoptera</taxon>
        <taxon>Endopterygota</taxon>
        <taxon>Lepidoptera</taxon>
        <taxon>Glossata</taxon>
        <taxon>Ditrysia</taxon>
        <taxon>Hesperioidea</taxon>
        <taxon>Hesperiidae</taxon>
        <taxon>Hesperiinae</taxon>
        <taxon>Erionotini</taxon>
        <taxon>Malaza</taxon>
    </lineage>
</organism>
<evidence type="ECO:0000256" key="11">
    <source>
        <dbReference type="ARBA" id="ARBA00022982"/>
    </source>
</evidence>
<comment type="similarity">
    <text evidence="17 20">Belongs to the cytochrome b family.</text>
</comment>
<evidence type="ECO:0000256" key="18">
    <source>
        <dbReference type="PIRSR" id="PIRSR038885-1"/>
    </source>
</evidence>
<evidence type="ECO:0000256" key="14">
    <source>
        <dbReference type="ARBA" id="ARBA00023075"/>
    </source>
</evidence>
<feature type="transmembrane region" description="Helical" evidence="20">
    <location>
        <begin position="233"/>
        <end position="254"/>
    </location>
</feature>
<dbReference type="InterPro" id="IPR005798">
    <property type="entry name" value="Cyt_b/b6_C"/>
</dbReference>
<gene>
    <name evidence="23" type="primary">CYTB</name>
</gene>
<reference evidence="23" key="1">
    <citation type="journal article" date="2020" name="Genome">
        <title>The mitogenome of a Malagasy butterfly Malaza fastuosus (Mabille, 1884) recovered from the holotype collected over 140 years ago adds support for a new subfamily of Hesperiidae (Lepidoptera).</title>
        <authorList>
            <person name="Zhang J."/>
            <person name="Lees D.C."/>
            <person name="Shen J."/>
            <person name="Cong Q."/>
            <person name="Huertas B."/>
            <person name="Martin G."/>
            <person name="Grishin N.V."/>
        </authorList>
    </citation>
    <scope>NUCLEOTIDE SEQUENCE</scope>
</reference>
<keyword evidence="12 20" id="KW-1133">Transmembrane helix</keyword>
<comment type="cofactor">
    <cofactor evidence="19">
        <name>heme</name>
        <dbReference type="ChEBI" id="CHEBI:30413"/>
    </cofactor>
    <text evidence="19">Binds 2 heme groups non-covalently.</text>
</comment>
<evidence type="ECO:0000256" key="2">
    <source>
        <dbReference type="ARBA" id="ARBA00004448"/>
    </source>
</evidence>
<dbReference type="InterPro" id="IPR030689">
    <property type="entry name" value="Cytochrome_b"/>
</dbReference>
<keyword evidence="9 19" id="KW-0479">Metal-binding</keyword>
<evidence type="ECO:0000256" key="6">
    <source>
        <dbReference type="ARBA" id="ARBA00022617"/>
    </source>
</evidence>